<dbReference type="AlphaFoldDB" id="A0AAU3IB98"/>
<sequence>MNHRTKRVVPALGVGGVVGSPQPGSSSWWQPSALDMREAKGVDATLRSFTQRPVGPWLLVAVVTRLIRSGVFSFASARRRRL</sequence>
<organism evidence="1">
    <name type="scientific">Streptomyces sp. NBC_01393</name>
    <dbReference type="NCBI Taxonomy" id="2903851"/>
    <lineage>
        <taxon>Bacteria</taxon>
        <taxon>Bacillati</taxon>
        <taxon>Actinomycetota</taxon>
        <taxon>Actinomycetes</taxon>
        <taxon>Kitasatosporales</taxon>
        <taxon>Streptomycetaceae</taxon>
        <taxon>Streptomyces</taxon>
    </lineage>
</organism>
<reference evidence="1" key="1">
    <citation type="submission" date="2022-10" db="EMBL/GenBank/DDBJ databases">
        <title>The complete genomes of actinobacterial strains from the NBC collection.</title>
        <authorList>
            <person name="Joergensen T.S."/>
            <person name="Alvarez Arevalo M."/>
            <person name="Sterndorff E.B."/>
            <person name="Faurdal D."/>
            <person name="Vuksanovic O."/>
            <person name="Mourched A.-S."/>
            <person name="Charusanti P."/>
            <person name="Shaw S."/>
            <person name="Blin K."/>
            <person name="Weber T."/>
        </authorList>
    </citation>
    <scope>NUCLEOTIDE SEQUENCE</scope>
    <source>
        <strain evidence="1">NBC_01393</strain>
    </source>
</reference>
<dbReference type="EMBL" id="CP109546">
    <property type="protein sequence ID" value="WTZ15130.1"/>
    <property type="molecule type" value="Genomic_DNA"/>
</dbReference>
<evidence type="ECO:0000313" key="1">
    <source>
        <dbReference type="EMBL" id="WTZ15130.1"/>
    </source>
</evidence>
<gene>
    <name evidence="1" type="ORF">OG699_35880</name>
</gene>
<proteinExistence type="predicted"/>
<accession>A0AAU3IB98</accession>
<name>A0AAU3IB98_9ACTN</name>
<protein>
    <submittedName>
        <fullName evidence="1">Uncharacterized protein</fullName>
    </submittedName>
</protein>